<accession>A0A381YPM2</accession>
<gene>
    <name evidence="1" type="ORF">METZ01_LOCUS131337</name>
</gene>
<sequence length="82" mass="9143">MAAIGRNAAVAGRGNWWIGACHRQLQLRLDEGEFGLLALNPQTLGQTVQTPDVVQVTFRRNQYPIEAQVGAIHLFRFVNMPL</sequence>
<name>A0A381YPM2_9ZZZZ</name>
<protein>
    <submittedName>
        <fullName evidence="1">Uncharacterized protein</fullName>
    </submittedName>
</protein>
<feature type="non-terminal residue" evidence="1">
    <location>
        <position position="82"/>
    </location>
</feature>
<dbReference type="EMBL" id="UINC01018641">
    <property type="protein sequence ID" value="SVA78483.1"/>
    <property type="molecule type" value="Genomic_DNA"/>
</dbReference>
<dbReference type="AlphaFoldDB" id="A0A381YPM2"/>
<proteinExistence type="predicted"/>
<reference evidence="1" key="1">
    <citation type="submission" date="2018-05" db="EMBL/GenBank/DDBJ databases">
        <authorList>
            <person name="Lanie J.A."/>
            <person name="Ng W.-L."/>
            <person name="Kazmierczak K.M."/>
            <person name="Andrzejewski T.M."/>
            <person name="Davidsen T.M."/>
            <person name="Wayne K.J."/>
            <person name="Tettelin H."/>
            <person name="Glass J.I."/>
            <person name="Rusch D."/>
            <person name="Podicherti R."/>
            <person name="Tsui H.-C.T."/>
            <person name="Winkler M.E."/>
        </authorList>
    </citation>
    <scope>NUCLEOTIDE SEQUENCE</scope>
</reference>
<evidence type="ECO:0000313" key="1">
    <source>
        <dbReference type="EMBL" id="SVA78483.1"/>
    </source>
</evidence>
<organism evidence="1">
    <name type="scientific">marine metagenome</name>
    <dbReference type="NCBI Taxonomy" id="408172"/>
    <lineage>
        <taxon>unclassified sequences</taxon>
        <taxon>metagenomes</taxon>
        <taxon>ecological metagenomes</taxon>
    </lineage>
</organism>